<dbReference type="Proteomes" id="UP001144313">
    <property type="component" value="Unassembled WGS sequence"/>
</dbReference>
<dbReference type="RefSeq" id="WP_270113322.1">
    <property type="nucleotide sequence ID" value="NZ_BAAAOL010000017.1"/>
</dbReference>
<protein>
    <submittedName>
        <fullName evidence="1">Uncharacterized protein</fullName>
    </submittedName>
</protein>
<dbReference type="EMBL" id="BSDT01000001">
    <property type="protein sequence ID" value="GLI42992.1"/>
    <property type="molecule type" value="Genomic_DNA"/>
</dbReference>
<comment type="caution">
    <text evidence="1">The sequence shown here is derived from an EMBL/GenBank/DDBJ whole genome shotgun (WGS) entry which is preliminary data.</text>
</comment>
<sequence length="210" mass="23180">MSFKYYLYISGAKVDMMLPQFDPRPAGERHTELAFSLKVLSAKRSTTTNGGGNVARLERVLRHLQDNDMLGTVEEHSAFFWALMPMRWDIVQTEIGGRIAMFGGFLDEMTIALGGSSRHLIGWQETDGAASGSNTPALLQGIKTAAPLEEEQILEAVSDELHPELDAFTTVQRAVSRMTGPEQQLEFVAKTLIRDSHTILASPLYVALVD</sequence>
<gene>
    <name evidence="1" type="ORF">GALLR39Z86_28420</name>
</gene>
<dbReference type="AlphaFoldDB" id="A0A9W6G9Z7"/>
<dbReference type="InterPro" id="IPR054284">
    <property type="entry name" value="DUF7019"/>
</dbReference>
<name>A0A9W6G9Z7_9ACTN</name>
<dbReference type="NCBIfam" id="NF040893">
    <property type="entry name" value="SAVMC3_10250"/>
    <property type="match status" value="1"/>
</dbReference>
<keyword evidence="2" id="KW-1185">Reference proteome</keyword>
<accession>A0A9W6G9Z7</accession>
<reference evidence="1" key="1">
    <citation type="submission" date="2022-12" db="EMBL/GenBank/DDBJ databases">
        <title>Reference genome sequencing for broad-spectrum identification of bacterial and archaeal isolates by mass spectrometry.</title>
        <authorList>
            <person name="Sekiguchi Y."/>
            <person name="Tourlousse D.M."/>
        </authorList>
    </citation>
    <scope>NUCLEOTIDE SEQUENCE</scope>
    <source>
        <strain evidence="1">LLR39Z86</strain>
    </source>
</reference>
<dbReference type="Pfam" id="PF22880">
    <property type="entry name" value="DUF7019"/>
    <property type="match status" value="1"/>
</dbReference>
<evidence type="ECO:0000313" key="2">
    <source>
        <dbReference type="Proteomes" id="UP001144313"/>
    </source>
</evidence>
<organism evidence="1 2">
    <name type="scientific">Glycomyces algeriensis</name>
    <dbReference type="NCBI Taxonomy" id="256037"/>
    <lineage>
        <taxon>Bacteria</taxon>
        <taxon>Bacillati</taxon>
        <taxon>Actinomycetota</taxon>
        <taxon>Actinomycetes</taxon>
        <taxon>Glycomycetales</taxon>
        <taxon>Glycomycetaceae</taxon>
        <taxon>Glycomyces</taxon>
    </lineage>
</organism>
<proteinExistence type="predicted"/>
<evidence type="ECO:0000313" key="1">
    <source>
        <dbReference type="EMBL" id="GLI42992.1"/>
    </source>
</evidence>